<gene>
    <name evidence="2" type="ORF">niasHT_034879</name>
</gene>
<evidence type="ECO:0000313" key="3">
    <source>
        <dbReference type="Proteomes" id="UP001620626"/>
    </source>
</evidence>
<keyword evidence="3" id="KW-1185">Reference proteome</keyword>
<sequence length="107" mass="11628">MPSLTAHLFPRSVSNKAKSRAEGVRGGEGKGGDNGDNDAALTGPTSVHISHALLLFRLLLADGIIKLECHHHHYHHHQQLAPRGEKDFSLVQCWAWLVPKGGLGNKN</sequence>
<name>A0ABD2I2V5_9BILA</name>
<feature type="region of interest" description="Disordered" evidence="1">
    <location>
        <begin position="1"/>
        <end position="42"/>
    </location>
</feature>
<dbReference type="EMBL" id="JBICBT010001296">
    <property type="protein sequence ID" value="KAL3074542.1"/>
    <property type="molecule type" value="Genomic_DNA"/>
</dbReference>
<evidence type="ECO:0000313" key="2">
    <source>
        <dbReference type="EMBL" id="KAL3074542.1"/>
    </source>
</evidence>
<protein>
    <submittedName>
        <fullName evidence="2">Uncharacterized protein</fullName>
    </submittedName>
</protein>
<dbReference type="AlphaFoldDB" id="A0ABD2I2V5"/>
<evidence type="ECO:0000256" key="1">
    <source>
        <dbReference type="SAM" id="MobiDB-lite"/>
    </source>
</evidence>
<accession>A0ABD2I2V5</accession>
<feature type="compositionally biased region" description="Basic and acidic residues" evidence="1">
    <location>
        <begin position="19"/>
        <end position="33"/>
    </location>
</feature>
<reference evidence="2 3" key="1">
    <citation type="submission" date="2024-10" db="EMBL/GenBank/DDBJ databases">
        <authorList>
            <person name="Kim D."/>
        </authorList>
    </citation>
    <scope>NUCLEOTIDE SEQUENCE [LARGE SCALE GENOMIC DNA]</scope>
    <source>
        <strain evidence="2">BH-2024</strain>
    </source>
</reference>
<dbReference type="Proteomes" id="UP001620626">
    <property type="component" value="Unassembled WGS sequence"/>
</dbReference>
<organism evidence="2 3">
    <name type="scientific">Heterodera trifolii</name>
    <dbReference type="NCBI Taxonomy" id="157864"/>
    <lineage>
        <taxon>Eukaryota</taxon>
        <taxon>Metazoa</taxon>
        <taxon>Ecdysozoa</taxon>
        <taxon>Nematoda</taxon>
        <taxon>Chromadorea</taxon>
        <taxon>Rhabditida</taxon>
        <taxon>Tylenchina</taxon>
        <taxon>Tylenchomorpha</taxon>
        <taxon>Tylenchoidea</taxon>
        <taxon>Heteroderidae</taxon>
        <taxon>Heteroderinae</taxon>
        <taxon>Heterodera</taxon>
    </lineage>
</organism>
<comment type="caution">
    <text evidence="2">The sequence shown here is derived from an EMBL/GenBank/DDBJ whole genome shotgun (WGS) entry which is preliminary data.</text>
</comment>
<proteinExistence type="predicted"/>